<evidence type="ECO:0000313" key="3">
    <source>
        <dbReference type="EMBL" id="CAA9565064.1"/>
    </source>
</evidence>
<organism evidence="3">
    <name type="scientific">uncultured Truepera sp</name>
    <dbReference type="NCBI Taxonomy" id="543023"/>
    <lineage>
        <taxon>Bacteria</taxon>
        <taxon>Thermotogati</taxon>
        <taxon>Deinococcota</taxon>
        <taxon>Deinococci</taxon>
        <taxon>Trueperales</taxon>
        <taxon>Trueperaceae</taxon>
        <taxon>Truepera</taxon>
        <taxon>environmental samples</taxon>
    </lineage>
</organism>
<dbReference type="Gene3D" id="3.20.20.100">
    <property type="entry name" value="NADP-dependent oxidoreductase domain"/>
    <property type="match status" value="1"/>
</dbReference>
<dbReference type="EMBL" id="CADCWP010000068">
    <property type="protein sequence ID" value="CAA9565064.1"/>
    <property type="molecule type" value="Genomic_DNA"/>
</dbReference>
<dbReference type="PANTHER" id="PTHR43364:SF5">
    <property type="entry name" value="REDUCTASE"/>
    <property type="match status" value="1"/>
</dbReference>
<dbReference type="PANTHER" id="PTHR43364">
    <property type="entry name" value="NADH-SPECIFIC METHYLGLYOXAL REDUCTASE-RELATED"/>
    <property type="match status" value="1"/>
</dbReference>
<dbReference type="SUPFAM" id="SSF51430">
    <property type="entry name" value="NAD(P)-linked oxidoreductase"/>
    <property type="match status" value="1"/>
</dbReference>
<keyword evidence="1 3" id="KW-0560">Oxidoreductase</keyword>
<sequence length="334" mass="36989">MEYTQLGRSNIMVSKICLGTMHFGPYADEEASFRILDRTLEMGVNFIDTANVYGGDGNKGRSEEIIGKWFASRPGVRDEVVLATKVYNPMDRSGGPNDERGFSAYKVRKQAADSLRRLQTDRIDVYQVHHIDRRVSAEEFWGTYERLIADGEVLYAGSSNFSGWGLAKTQMQAWARGSVGLVSEQTQYNLLNRIPELEVLPAAQNFGVGVIAYMPLAGGLLTGKVQAAEGSRTRQLEEEYGIKLGADNNQFAEFSALCQGIGEREHVVATAWTLQHPAVASAIVGVRNVEQLDGLEQAARLHLDPETMQRLDDIFSINRGRKLRPGAAPEAYAW</sequence>
<dbReference type="GO" id="GO:0047834">
    <property type="term" value="F:D-threo-aldose 1-dehydrogenase activity"/>
    <property type="evidence" value="ECO:0007669"/>
    <property type="project" value="UniProtKB-EC"/>
</dbReference>
<name>A0A6J4V577_9DEIN</name>
<dbReference type="InterPro" id="IPR023210">
    <property type="entry name" value="NADP_OxRdtase_dom"/>
</dbReference>
<dbReference type="InterPro" id="IPR050523">
    <property type="entry name" value="AKR_Detox_Biosynth"/>
</dbReference>
<dbReference type="GO" id="GO:0005829">
    <property type="term" value="C:cytosol"/>
    <property type="evidence" value="ECO:0007669"/>
    <property type="project" value="TreeGrafter"/>
</dbReference>
<protein>
    <submittedName>
        <fullName evidence="3">L-fuco-beta-pyranose dehydrogenase</fullName>
        <ecNumber evidence="3">1.1.1.122</ecNumber>
    </submittedName>
</protein>
<dbReference type="FunFam" id="3.20.20.100:FF:000004">
    <property type="entry name" value="Oxidoreductase, aldo/keto reductase"/>
    <property type="match status" value="1"/>
</dbReference>
<dbReference type="EC" id="1.1.1.122" evidence="3"/>
<dbReference type="Pfam" id="PF00248">
    <property type="entry name" value="Aldo_ket_red"/>
    <property type="match status" value="1"/>
</dbReference>
<dbReference type="AlphaFoldDB" id="A0A6J4V577"/>
<gene>
    <name evidence="3" type="ORF">AVDCRST_MAG86-1120</name>
</gene>
<evidence type="ECO:0000256" key="1">
    <source>
        <dbReference type="ARBA" id="ARBA00023002"/>
    </source>
</evidence>
<evidence type="ECO:0000259" key="2">
    <source>
        <dbReference type="Pfam" id="PF00248"/>
    </source>
</evidence>
<dbReference type="InterPro" id="IPR036812">
    <property type="entry name" value="NAD(P)_OxRdtase_dom_sf"/>
</dbReference>
<feature type="domain" description="NADP-dependent oxidoreductase" evidence="2">
    <location>
        <begin position="15"/>
        <end position="314"/>
    </location>
</feature>
<reference evidence="3" key="1">
    <citation type="submission" date="2020-02" db="EMBL/GenBank/DDBJ databases">
        <authorList>
            <person name="Meier V. D."/>
        </authorList>
    </citation>
    <scope>NUCLEOTIDE SEQUENCE</scope>
    <source>
        <strain evidence="3">AVDCRST_MAG86</strain>
    </source>
</reference>
<accession>A0A6J4V577</accession>
<proteinExistence type="predicted"/>